<dbReference type="RefSeq" id="WP_020584530.1">
    <property type="nucleotide sequence ID" value="NZ_JOJP01000001.1"/>
</dbReference>
<dbReference type="GO" id="GO:0005737">
    <property type="term" value="C:cytoplasm"/>
    <property type="evidence" value="ECO:0007669"/>
    <property type="project" value="UniProtKB-SubCell"/>
</dbReference>
<keyword evidence="17" id="KW-1185">Reference proteome</keyword>
<dbReference type="InterPro" id="IPR023151">
    <property type="entry name" value="PEP_util_CS"/>
</dbReference>
<evidence type="ECO:0000256" key="5">
    <source>
        <dbReference type="ARBA" id="ARBA00012232"/>
    </source>
</evidence>
<keyword evidence="9 16" id="KW-0808">Transferase</keyword>
<evidence type="ECO:0000256" key="2">
    <source>
        <dbReference type="ARBA" id="ARBA00001946"/>
    </source>
</evidence>
<dbReference type="InterPro" id="IPR015813">
    <property type="entry name" value="Pyrv/PenolPyrv_kinase-like_dom"/>
</dbReference>
<keyword evidence="8" id="KW-0762">Sugar transport</keyword>
<dbReference type="GO" id="GO:0009401">
    <property type="term" value="P:phosphoenolpyruvate-dependent sugar phosphotransferase system"/>
    <property type="evidence" value="ECO:0007669"/>
    <property type="project" value="UniProtKB-KW"/>
</dbReference>
<dbReference type="PANTHER" id="PTHR46244:SF6">
    <property type="entry name" value="PHOSPHOENOLPYRUVATE-PROTEIN PHOSPHOTRANSFERASE"/>
    <property type="match status" value="1"/>
</dbReference>
<feature type="domain" description="PTS EIIA type-1" evidence="14">
    <location>
        <begin position="31"/>
        <end position="135"/>
    </location>
</feature>
<reference evidence="16 17" key="1">
    <citation type="submission" date="2014-06" db="EMBL/GenBank/DDBJ databases">
        <title>Whole Genome Sequences of Three Symbiotic Endozoicomonas Bacteria.</title>
        <authorList>
            <person name="Neave M.J."/>
            <person name="Apprill A."/>
            <person name="Voolstra C.R."/>
        </authorList>
    </citation>
    <scope>NUCLEOTIDE SEQUENCE [LARGE SCALE GENOMIC DNA]</scope>
    <source>
        <strain evidence="16 17">DSM 22380</strain>
    </source>
</reference>
<sequence>MTLLKNEGKPCQLSLVAPLSGMLLSIEESADPVFAGRLIGDGVAINPTDSVVLAPCAGTISQLHDSKHAVAIKTDSGVEVLIHVGIDTVVLRGEGFETNVKIGDKVSVGQELLSFDPEFVGAKAASLQTAMMITTGETGVVVNPRTEVKAGQDTVFAIGAEPEKQMSTESKYSRQDSITLTEDFVLKNPLGLHARPSATLIQIIKRFNSEVMILNKDNGKESKANSLTALMGLQTVLGSNLQITVTGPDAKDAMEAVLDGFRSGLGEEVSDVLPSADEAMEEEAPLLGPVEGSDGRLPGVKAAPGMAIGKLHHLIHELPDYPEEGVGVSDELGQLDYGIQKAQESLQQLVTKMEADHVGGHAEVFVAHQQLLEDPAISERARELIESGKSAMWAWHRSFLAEADEMRKLDNPMLAARAIDVEDVGLRVLRYLMGVEGGTDQLPENTILCLEDITPSEVVTLDRKRVIGIVTLHGGATSHAAILAGSLNIPYLVNVPASVRQYENGTDVILNTNKGYMLVNPTQEEIARTVARQERAAAEHEAALKVADQPAVTLDGHHVEIAANIANQDDAEKAVKMGAEAVGLLRSEFLYMERATEPSMDEQVKAYEGILGAMGKDRPVIIRTLDVGGDKPLAYLPLPREENPFLGERGVRIGINRPAMLRKQVRAILKAAHAGHARIMFPMISSLDEFRAVKKLVLEEQEKAGVTVEVGIMIEVPSAALLADHFAKEVDFFSIGTNDLTQYTLAVDRGHPKLAARIDGLHPAVLRLIDMTVKAANKEGKWTGICGSLASDPNAVPILVGLGVQELSISVPAIPVVKARVRSLNYEQCQSLAREALTLDSVEDVRRLTA</sequence>
<name>A0A081K749_9GAMM</name>
<keyword evidence="13" id="KW-0460">Magnesium</keyword>
<dbReference type="FunFam" id="2.70.70.10:FF:000001">
    <property type="entry name" value="PTS system glucose-specific IIA component"/>
    <property type="match status" value="1"/>
</dbReference>
<dbReference type="PROSITE" id="PS00369">
    <property type="entry name" value="PTS_HPR_HIS"/>
    <property type="match status" value="1"/>
</dbReference>
<evidence type="ECO:0000256" key="12">
    <source>
        <dbReference type="ARBA" id="ARBA00022777"/>
    </source>
</evidence>
<dbReference type="PANTHER" id="PTHR46244">
    <property type="entry name" value="PHOSPHOENOLPYRUVATE-PROTEIN PHOSPHOTRANSFERASE"/>
    <property type="match status" value="1"/>
</dbReference>
<dbReference type="GO" id="GO:0046872">
    <property type="term" value="F:metal ion binding"/>
    <property type="evidence" value="ECO:0007669"/>
    <property type="project" value="UniProtKB-KW"/>
</dbReference>
<dbReference type="SUPFAM" id="SSF47831">
    <property type="entry name" value="Enzyme I of the PEP:sugar phosphotransferase system HPr-binding (sub)domain"/>
    <property type="match status" value="1"/>
</dbReference>
<evidence type="ECO:0000256" key="6">
    <source>
        <dbReference type="ARBA" id="ARBA00022448"/>
    </source>
</evidence>
<keyword evidence="7" id="KW-0963">Cytoplasm</keyword>
<dbReference type="Gene3D" id="3.50.30.10">
    <property type="entry name" value="Phosphohistidine domain"/>
    <property type="match status" value="1"/>
</dbReference>
<dbReference type="PRINTS" id="PR01736">
    <property type="entry name" value="PHPHTRNFRASE"/>
</dbReference>
<dbReference type="SUPFAM" id="SSF51261">
    <property type="entry name" value="Duplicated hybrid motif"/>
    <property type="match status" value="1"/>
</dbReference>
<dbReference type="InterPro" id="IPR050499">
    <property type="entry name" value="PEP-utilizing_PTS_enzyme"/>
</dbReference>
<dbReference type="PROSITE" id="PS51093">
    <property type="entry name" value="PTS_EIIA_TYPE_1"/>
    <property type="match status" value="1"/>
</dbReference>
<evidence type="ECO:0000259" key="15">
    <source>
        <dbReference type="PROSITE" id="PS51350"/>
    </source>
</evidence>
<comment type="catalytic activity">
    <reaction evidence="1">
        <text>L-histidyl-[protein] + phosphoenolpyruvate = N(pros)-phospho-L-histidyl-[protein] + pyruvate</text>
        <dbReference type="Rhea" id="RHEA:23880"/>
        <dbReference type="Rhea" id="RHEA-COMP:9745"/>
        <dbReference type="Rhea" id="RHEA-COMP:9746"/>
        <dbReference type="ChEBI" id="CHEBI:15361"/>
        <dbReference type="ChEBI" id="CHEBI:29979"/>
        <dbReference type="ChEBI" id="CHEBI:58702"/>
        <dbReference type="ChEBI" id="CHEBI:64837"/>
        <dbReference type="EC" id="2.7.3.9"/>
    </reaction>
</comment>
<evidence type="ECO:0000256" key="13">
    <source>
        <dbReference type="ARBA" id="ARBA00022842"/>
    </source>
</evidence>
<dbReference type="InterPro" id="IPR008279">
    <property type="entry name" value="PEP-util_enz_mobile_dom"/>
</dbReference>
<dbReference type="Gene3D" id="2.70.70.10">
    <property type="entry name" value="Glucose Permease (Domain IIA)"/>
    <property type="match status" value="1"/>
</dbReference>
<dbReference type="PROSITE" id="PS00371">
    <property type="entry name" value="PTS_EIIA_TYPE_1_HIS"/>
    <property type="match status" value="1"/>
</dbReference>
<dbReference type="InterPro" id="IPR000032">
    <property type="entry name" value="HPr-like"/>
</dbReference>
<evidence type="ECO:0000256" key="9">
    <source>
        <dbReference type="ARBA" id="ARBA00022679"/>
    </source>
</evidence>
<keyword evidence="6" id="KW-0813">Transport</keyword>
<organism evidence="16 17">
    <name type="scientific">Endozoicomonas elysicola</name>
    <dbReference type="NCBI Taxonomy" id="305900"/>
    <lineage>
        <taxon>Bacteria</taxon>
        <taxon>Pseudomonadati</taxon>
        <taxon>Pseudomonadota</taxon>
        <taxon>Gammaproteobacteria</taxon>
        <taxon>Oceanospirillales</taxon>
        <taxon>Endozoicomonadaceae</taxon>
        <taxon>Endozoicomonas</taxon>
    </lineage>
</organism>
<dbReference type="PROSITE" id="PS00370">
    <property type="entry name" value="PEP_ENZYMES_PHOS_SITE"/>
    <property type="match status" value="1"/>
</dbReference>
<dbReference type="Pfam" id="PF00391">
    <property type="entry name" value="PEP-utilizers"/>
    <property type="match status" value="1"/>
</dbReference>
<dbReference type="InterPro" id="IPR035895">
    <property type="entry name" value="HPr-like_sf"/>
</dbReference>
<dbReference type="PRINTS" id="PR00107">
    <property type="entry name" value="PHOSPHOCPHPR"/>
</dbReference>
<dbReference type="Pfam" id="PF00381">
    <property type="entry name" value="PTS-HPr"/>
    <property type="match status" value="1"/>
</dbReference>
<gene>
    <name evidence="16" type="ORF">GV64_03740</name>
</gene>
<keyword evidence="11" id="KW-0479">Metal-binding</keyword>
<dbReference type="InterPro" id="IPR001127">
    <property type="entry name" value="PTS_EIIA_1_perm"/>
</dbReference>
<dbReference type="EC" id="2.7.3.9" evidence="5"/>
<comment type="similarity">
    <text evidence="4">Belongs to the PEP-utilizing enzyme family.</text>
</comment>
<dbReference type="InterPro" id="IPR040442">
    <property type="entry name" value="Pyrv_kinase-like_dom_sf"/>
</dbReference>
<dbReference type="InterPro" id="IPR018274">
    <property type="entry name" value="PEP_util_AS"/>
</dbReference>
<evidence type="ECO:0000256" key="3">
    <source>
        <dbReference type="ARBA" id="ARBA00004496"/>
    </source>
</evidence>
<dbReference type="CDD" id="cd00367">
    <property type="entry name" value="PTS-HPr_like"/>
    <property type="match status" value="1"/>
</dbReference>
<dbReference type="SUPFAM" id="SSF52009">
    <property type="entry name" value="Phosphohistidine domain"/>
    <property type="match status" value="1"/>
</dbReference>
<dbReference type="SUPFAM" id="SSF51621">
    <property type="entry name" value="Phosphoenolpyruvate/pyruvate domain"/>
    <property type="match status" value="1"/>
</dbReference>
<dbReference type="InterPro" id="IPR000121">
    <property type="entry name" value="PEP_util_C"/>
</dbReference>
<keyword evidence="10" id="KW-0598">Phosphotransferase system</keyword>
<evidence type="ECO:0000256" key="1">
    <source>
        <dbReference type="ARBA" id="ARBA00000683"/>
    </source>
</evidence>
<dbReference type="NCBIfam" id="TIGR00830">
    <property type="entry name" value="PTBA"/>
    <property type="match status" value="1"/>
</dbReference>
<evidence type="ECO:0000256" key="8">
    <source>
        <dbReference type="ARBA" id="ARBA00022597"/>
    </source>
</evidence>
<comment type="subcellular location">
    <subcellularLocation>
        <location evidence="3">Cytoplasm</location>
    </subcellularLocation>
</comment>
<evidence type="ECO:0000259" key="14">
    <source>
        <dbReference type="PROSITE" id="PS51093"/>
    </source>
</evidence>
<dbReference type="InterPro" id="IPR011055">
    <property type="entry name" value="Dup_hybrid_motif"/>
</dbReference>
<dbReference type="GO" id="GO:0016301">
    <property type="term" value="F:kinase activity"/>
    <property type="evidence" value="ECO:0007669"/>
    <property type="project" value="UniProtKB-KW"/>
</dbReference>
<evidence type="ECO:0000256" key="4">
    <source>
        <dbReference type="ARBA" id="ARBA00007837"/>
    </source>
</evidence>
<evidence type="ECO:0000256" key="11">
    <source>
        <dbReference type="ARBA" id="ARBA00022723"/>
    </source>
</evidence>
<dbReference type="Pfam" id="PF02896">
    <property type="entry name" value="PEP-utilizers_C"/>
    <property type="match status" value="1"/>
</dbReference>
<evidence type="ECO:0000256" key="10">
    <source>
        <dbReference type="ARBA" id="ARBA00022683"/>
    </source>
</evidence>
<dbReference type="InterPro" id="IPR036618">
    <property type="entry name" value="PtsI_HPr-bd_sf"/>
</dbReference>
<dbReference type="Gene3D" id="1.10.274.10">
    <property type="entry name" value="PtsI, HPr-binding domain"/>
    <property type="match status" value="1"/>
</dbReference>
<accession>A0A081K749</accession>
<evidence type="ECO:0000313" key="17">
    <source>
        <dbReference type="Proteomes" id="UP000027997"/>
    </source>
</evidence>
<dbReference type="Pfam" id="PF00358">
    <property type="entry name" value="PTS_EIIA_1"/>
    <property type="match status" value="1"/>
</dbReference>
<dbReference type="EMBL" id="JOJP01000001">
    <property type="protein sequence ID" value="KEI69975.1"/>
    <property type="molecule type" value="Genomic_DNA"/>
</dbReference>
<keyword evidence="16" id="KW-0670">Pyruvate</keyword>
<dbReference type="STRING" id="305900.GV64_03740"/>
<protein>
    <recommendedName>
        <fullName evidence="5">phosphoenolpyruvate--protein phosphotransferase</fullName>
        <ecNumber evidence="5">2.7.3.9</ecNumber>
    </recommendedName>
</protein>
<dbReference type="Pfam" id="PF05524">
    <property type="entry name" value="PEP-utilisers_N"/>
    <property type="match status" value="1"/>
</dbReference>
<dbReference type="Gene3D" id="3.30.1340.10">
    <property type="entry name" value="HPr-like"/>
    <property type="match status" value="1"/>
</dbReference>
<dbReference type="SUPFAM" id="SSF55594">
    <property type="entry name" value="HPr-like"/>
    <property type="match status" value="1"/>
</dbReference>
<dbReference type="eggNOG" id="COG1080">
    <property type="taxonomic scope" value="Bacteria"/>
</dbReference>
<dbReference type="PROSITE" id="PS00742">
    <property type="entry name" value="PEP_ENZYMES_2"/>
    <property type="match status" value="1"/>
</dbReference>
<evidence type="ECO:0000256" key="7">
    <source>
        <dbReference type="ARBA" id="ARBA00022490"/>
    </source>
</evidence>
<dbReference type="InterPro" id="IPR001020">
    <property type="entry name" value="PTS_HPr_His_P_site"/>
</dbReference>
<comment type="cofactor">
    <cofactor evidence="2">
        <name>Mg(2+)</name>
        <dbReference type="ChEBI" id="CHEBI:18420"/>
    </cofactor>
</comment>
<dbReference type="NCBIfam" id="TIGR01003">
    <property type="entry name" value="PTS_HPr_family"/>
    <property type="match status" value="1"/>
</dbReference>
<dbReference type="InterPro" id="IPR036637">
    <property type="entry name" value="Phosphohistidine_dom_sf"/>
</dbReference>
<keyword evidence="12" id="KW-0418">Kinase</keyword>
<dbReference type="NCBIfam" id="TIGR01417">
    <property type="entry name" value="PTS_I_fam"/>
    <property type="match status" value="1"/>
</dbReference>
<dbReference type="GO" id="GO:0008965">
    <property type="term" value="F:phosphoenolpyruvate-protein phosphotransferase activity"/>
    <property type="evidence" value="ECO:0007669"/>
    <property type="project" value="UniProtKB-EC"/>
</dbReference>
<dbReference type="InterPro" id="IPR008731">
    <property type="entry name" value="PTS_EIN"/>
</dbReference>
<comment type="caution">
    <text evidence="16">The sequence shown here is derived from an EMBL/GenBank/DDBJ whole genome shotgun (WGS) entry which is preliminary data.</text>
</comment>
<dbReference type="Proteomes" id="UP000027997">
    <property type="component" value="Unassembled WGS sequence"/>
</dbReference>
<feature type="domain" description="HPr" evidence="15">
    <location>
        <begin position="179"/>
        <end position="268"/>
    </location>
</feature>
<dbReference type="Gene3D" id="3.20.20.60">
    <property type="entry name" value="Phosphoenolpyruvate-binding domains"/>
    <property type="match status" value="1"/>
</dbReference>
<proteinExistence type="inferred from homology"/>
<evidence type="ECO:0000313" key="16">
    <source>
        <dbReference type="EMBL" id="KEI69975.1"/>
    </source>
</evidence>
<dbReference type="AlphaFoldDB" id="A0A081K749"/>
<dbReference type="PROSITE" id="PS51350">
    <property type="entry name" value="PTS_HPR_DOM"/>
    <property type="match status" value="1"/>
</dbReference>
<dbReference type="InterPro" id="IPR006318">
    <property type="entry name" value="PTS_EI-like"/>
</dbReference>